<protein>
    <submittedName>
        <fullName evidence="5">Winged helix-turn-helix transcriptional regulator</fullName>
    </submittedName>
</protein>
<dbReference type="AlphaFoldDB" id="A0ABD5Y0G5"/>
<dbReference type="InterPro" id="IPR036388">
    <property type="entry name" value="WH-like_DNA-bd_sf"/>
</dbReference>
<dbReference type="InterPro" id="IPR019887">
    <property type="entry name" value="Tscrpt_reg_AsnC/Lrp_C"/>
</dbReference>
<keyword evidence="1" id="KW-0805">Transcription regulation</keyword>
<evidence type="ECO:0000313" key="5">
    <source>
        <dbReference type="EMBL" id="MFC7140892.1"/>
    </source>
</evidence>
<keyword evidence="3" id="KW-0804">Transcription</keyword>
<gene>
    <name evidence="5" type="ORF">ACFQMA_13795</name>
</gene>
<name>A0ABD5Y0G5_9EURY</name>
<evidence type="ECO:0000313" key="6">
    <source>
        <dbReference type="Proteomes" id="UP001596432"/>
    </source>
</evidence>
<dbReference type="GO" id="GO:0003677">
    <property type="term" value="F:DNA binding"/>
    <property type="evidence" value="ECO:0007669"/>
    <property type="project" value="UniProtKB-KW"/>
</dbReference>
<evidence type="ECO:0000256" key="3">
    <source>
        <dbReference type="ARBA" id="ARBA00023163"/>
    </source>
</evidence>
<organism evidence="5 6">
    <name type="scientific">Halosimplex aquaticum</name>
    <dbReference type="NCBI Taxonomy" id="3026162"/>
    <lineage>
        <taxon>Archaea</taxon>
        <taxon>Methanobacteriati</taxon>
        <taxon>Methanobacteriota</taxon>
        <taxon>Stenosarchaea group</taxon>
        <taxon>Halobacteria</taxon>
        <taxon>Halobacteriales</taxon>
        <taxon>Haloarculaceae</taxon>
        <taxon>Halosimplex</taxon>
    </lineage>
</organism>
<dbReference type="Pfam" id="PF13412">
    <property type="entry name" value="HTH_24"/>
    <property type="match status" value="1"/>
</dbReference>
<dbReference type="RefSeq" id="WP_274321975.1">
    <property type="nucleotide sequence ID" value="NZ_CP118158.1"/>
</dbReference>
<keyword evidence="6" id="KW-1185">Reference proteome</keyword>
<accession>A0ABD5Y0G5</accession>
<dbReference type="Pfam" id="PF01037">
    <property type="entry name" value="AsnC_trans_reg"/>
    <property type="match status" value="1"/>
</dbReference>
<dbReference type="InterPro" id="IPR000485">
    <property type="entry name" value="AsnC-type_HTH_dom"/>
</dbReference>
<dbReference type="GeneID" id="78821198"/>
<dbReference type="PRINTS" id="PR00033">
    <property type="entry name" value="HTHASNC"/>
</dbReference>
<dbReference type="Gene3D" id="1.10.10.10">
    <property type="entry name" value="Winged helix-like DNA-binding domain superfamily/Winged helix DNA-binding domain"/>
    <property type="match status" value="1"/>
</dbReference>
<dbReference type="SUPFAM" id="SSF46785">
    <property type="entry name" value="Winged helix' DNA-binding domain"/>
    <property type="match status" value="1"/>
</dbReference>
<sequence length="156" mass="16579">MSADIDDTDRRILDALLDNGRASASELAETVGIATATATKRLQRLEESAVVDGYQPEVDYEAFGYEVTAVFRLDVAGSGLAAVVDDLRDAGHMIGVYEVTGGDDVVAIGKFESTEAMNAQIKDLLTHPEVRSARTSIALETVCEYEPVPVGAAEGE</sequence>
<dbReference type="InterPro" id="IPR036390">
    <property type="entry name" value="WH_DNA-bd_sf"/>
</dbReference>
<evidence type="ECO:0000256" key="1">
    <source>
        <dbReference type="ARBA" id="ARBA00023015"/>
    </source>
</evidence>
<proteinExistence type="predicted"/>
<dbReference type="EMBL" id="JBHTAS010000001">
    <property type="protein sequence ID" value="MFC7140892.1"/>
    <property type="molecule type" value="Genomic_DNA"/>
</dbReference>
<evidence type="ECO:0000256" key="2">
    <source>
        <dbReference type="ARBA" id="ARBA00023125"/>
    </source>
</evidence>
<dbReference type="Proteomes" id="UP001596432">
    <property type="component" value="Unassembled WGS sequence"/>
</dbReference>
<comment type="caution">
    <text evidence="5">The sequence shown here is derived from an EMBL/GenBank/DDBJ whole genome shotgun (WGS) entry which is preliminary data.</text>
</comment>
<dbReference type="Gene3D" id="3.30.70.920">
    <property type="match status" value="1"/>
</dbReference>
<dbReference type="SMART" id="SM00344">
    <property type="entry name" value="HTH_ASNC"/>
    <property type="match status" value="1"/>
</dbReference>
<dbReference type="CDD" id="cd00090">
    <property type="entry name" value="HTH_ARSR"/>
    <property type="match status" value="1"/>
</dbReference>
<dbReference type="PANTHER" id="PTHR30154">
    <property type="entry name" value="LEUCINE-RESPONSIVE REGULATORY PROTEIN"/>
    <property type="match status" value="1"/>
</dbReference>
<reference evidence="5 6" key="1">
    <citation type="journal article" date="2019" name="Int. J. Syst. Evol. Microbiol.">
        <title>The Global Catalogue of Microorganisms (GCM) 10K type strain sequencing project: providing services to taxonomists for standard genome sequencing and annotation.</title>
        <authorList>
            <consortium name="The Broad Institute Genomics Platform"/>
            <consortium name="The Broad Institute Genome Sequencing Center for Infectious Disease"/>
            <person name="Wu L."/>
            <person name="Ma J."/>
        </authorList>
    </citation>
    <scope>NUCLEOTIDE SEQUENCE [LARGE SCALE GENOMIC DNA]</scope>
    <source>
        <strain evidence="5 6">XZYJT29</strain>
    </source>
</reference>
<feature type="domain" description="HTH asnC-type" evidence="4">
    <location>
        <begin position="5"/>
        <end position="66"/>
    </location>
</feature>
<dbReference type="InterPro" id="IPR011008">
    <property type="entry name" value="Dimeric_a/b-barrel"/>
</dbReference>
<dbReference type="InterPro" id="IPR019888">
    <property type="entry name" value="Tscrpt_reg_AsnC-like"/>
</dbReference>
<keyword evidence="2" id="KW-0238">DNA-binding</keyword>
<dbReference type="PANTHER" id="PTHR30154:SF34">
    <property type="entry name" value="TRANSCRIPTIONAL REGULATOR AZLB"/>
    <property type="match status" value="1"/>
</dbReference>
<dbReference type="SUPFAM" id="SSF54909">
    <property type="entry name" value="Dimeric alpha+beta barrel"/>
    <property type="match status" value="1"/>
</dbReference>
<dbReference type="InterPro" id="IPR011991">
    <property type="entry name" value="ArsR-like_HTH"/>
</dbReference>
<evidence type="ECO:0000259" key="4">
    <source>
        <dbReference type="PROSITE" id="PS50956"/>
    </source>
</evidence>
<dbReference type="PROSITE" id="PS50956">
    <property type="entry name" value="HTH_ASNC_2"/>
    <property type="match status" value="1"/>
</dbReference>